<protein>
    <submittedName>
        <fullName evidence="2">Uncharacterized protein</fullName>
    </submittedName>
</protein>
<accession>A0A1Y1NI86</accession>
<evidence type="ECO:0000256" key="1">
    <source>
        <dbReference type="SAM" id="MobiDB-lite"/>
    </source>
</evidence>
<sequence>MLQPTTTIEKIFRKTPRHEMTALQQESIQYVGSPPSSSHQKSTTTARDQDVVSGTGSSPTPPLILVLNAKRASVVVSLVFFFHDRPPKCLCNLFLKVFTLVSSSREKIVHVLLDWGNG</sequence>
<dbReference type="EMBL" id="GEZM01006017">
    <property type="protein sequence ID" value="JAV95826.1"/>
    <property type="molecule type" value="Transcribed_RNA"/>
</dbReference>
<feature type="region of interest" description="Disordered" evidence="1">
    <location>
        <begin position="27"/>
        <end position="60"/>
    </location>
</feature>
<proteinExistence type="predicted"/>
<name>A0A1Y1NI86_PHOPY</name>
<feature type="compositionally biased region" description="Polar residues" evidence="1">
    <location>
        <begin position="27"/>
        <end position="58"/>
    </location>
</feature>
<evidence type="ECO:0000313" key="2">
    <source>
        <dbReference type="EMBL" id="JAV95826.1"/>
    </source>
</evidence>
<reference evidence="2" key="1">
    <citation type="journal article" date="2016" name="Sci. Rep.">
        <title>Molecular characterization of firefly nuptial gifts: a multi-omics approach sheds light on postcopulatory sexual selection.</title>
        <authorList>
            <person name="Al-Wathiqui N."/>
            <person name="Fallon T.R."/>
            <person name="South A."/>
            <person name="Weng J.K."/>
            <person name="Lewis S.M."/>
        </authorList>
    </citation>
    <scope>NUCLEOTIDE SEQUENCE</scope>
</reference>
<dbReference type="AlphaFoldDB" id="A0A1Y1NI86"/>
<organism evidence="2">
    <name type="scientific">Photinus pyralis</name>
    <name type="common">Common eastern firefly</name>
    <name type="synonym">Lampyris pyralis</name>
    <dbReference type="NCBI Taxonomy" id="7054"/>
    <lineage>
        <taxon>Eukaryota</taxon>
        <taxon>Metazoa</taxon>
        <taxon>Ecdysozoa</taxon>
        <taxon>Arthropoda</taxon>
        <taxon>Hexapoda</taxon>
        <taxon>Insecta</taxon>
        <taxon>Pterygota</taxon>
        <taxon>Neoptera</taxon>
        <taxon>Endopterygota</taxon>
        <taxon>Coleoptera</taxon>
        <taxon>Polyphaga</taxon>
        <taxon>Elateriformia</taxon>
        <taxon>Elateroidea</taxon>
        <taxon>Lampyridae</taxon>
        <taxon>Lampyrinae</taxon>
        <taxon>Photinus</taxon>
    </lineage>
</organism>